<feature type="transmembrane region" description="Helical" evidence="5">
    <location>
        <begin position="112"/>
        <end position="140"/>
    </location>
</feature>
<dbReference type="AlphaFoldDB" id="L1JRN3"/>
<evidence type="ECO:0000313" key="9">
    <source>
        <dbReference type="Proteomes" id="UP000011087"/>
    </source>
</evidence>
<keyword evidence="4 5" id="KW-0472">Membrane</keyword>
<dbReference type="PaxDb" id="55529-EKX50954"/>
<evidence type="ECO:0000256" key="1">
    <source>
        <dbReference type="ARBA" id="ARBA00004141"/>
    </source>
</evidence>
<dbReference type="HOGENOM" id="CLU_044894_0_1_1"/>
<keyword evidence="3 5" id="KW-1133">Transmembrane helix</keyword>
<dbReference type="Pfam" id="PF03151">
    <property type="entry name" value="TPT"/>
    <property type="match status" value="1"/>
</dbReference>
<feature type="transmembrane region" description="Helical" evidence="5">
    <location>
        <begin position="182"/>
        <end position="201"/>
    </location>
</feature>
<proteinExistence type="predicted"/>
<dbReference type="RefSeq" id="XP_005837934.1">
    <property type="nucleotide sequence ID" value="XM_005837877.1"/>
</dbReference>
<dbReference type="OMA" id="IHAVLIK"/>
<feature type="transmembrane region" description="Helical" evidence="5">
    <location>
        <begin position="152"/>
        <end position="170"/>
    </location>
</feature>
<keyword evidence="2 5" id="KW-0812">Transmembrane</keyword>
<dbReference type="InterPro" id="IPR004853">
    <property type="entry name" value="Sugar_P_trans_dom"/>
</dbReference>
<reference evidence="7 9" key="1">
    <citation type="journal article" date="2012" name="Nature">
        <title>Algal genomes reveal evolutionary mosaicism and the fate of nucleomorphs.</title>
        <authorList>
            <consortium name="DOE Joint Genome Institute"/>
            <person name="Curtis B.A."/>
            <person name="Tanifuji G."/>
            <person name="Burki F."/>
            <person name="Gruber A."/>
            <person name="Irimia M."/>
            <person name="Maruyama S."/>
            <person name="Arias M.C."/>
            <person name="Ball S.G."/>
            <person name="Gile G.H."/>
            <person name="Hirakawa Y."/>
            <person name="Hopkins J.F."/>
            <person name="Kuo A."/>
            <person name="Rensing S.A."/>
            <person name="Schmutz J."/>
            <person name="Symeonidi A."/>
            <person name="Elias M."/>
            <person name="Eveleigh R.J."/>
            <person name="Herman E.K."/>
            <person name="Klute M.J."/>
            <person name="Nakayama T."/>
            <person name="Obornik M."/>
            <person name="Reyes-Prieto A."/>
            <person name="Armbrust E.V."/>
            <person name="Aves S.J."/>
            <person name="Beiko R.G."/>
            <person name="Coutinho P."/>
            <person name="Dacks J.B."/>
            <person name="Durnford D.G."/>
            <person name="Fast N.M."/>
            <person name="Green B.R."/>
            <person name="Grisdale C.J."/>
            <person name="Hempel F."/>
            <person name="Henrissat B."/>
            <person name="Hoppner M.P."/>
            <person name="Ishida K."/>
            <person name="Kim E."/>
            <person name="Koreny L."/>
            <person name="Kroth P.G."/>
            <person name="Liu Y."/>
            <person name="Malik S.B."/>
            <person name="Maier U.G."/>
            <person name="McRose D."/>
            <person name="Mock T."/>
            <person name="Neilson J.A."/>
            <person name="Onodera N.T."/>
            <person name="Poole A.M."/>
            <person name="Pritham E.J."/>
            <person name="Richards T.A."/>
            <person name="Rocap G."/>
            <person name="Roy S.W."/>
            <person name="Sarai C."/>
            <person name="Schaack S."/>
            <person name="Shirato S."/>
            <person name="Slamovits C.H."/>
            <person name="Spencer D.F."/>
            <person name="Suzuki S."/>
            <person name="Worden A.Z."/>
            <person name="Zauner S."/>
            <person name="Barry K."/>
            <person name="Bell C."/>
            <person name="Bharti A.K."/>
            <person name="Crow J.A."/>
            <person name="Grimwood J."/>
            <person name="Kramer R."/>
            <person name="Lindquist E."/>
            <person name="Lucas S."/>
            <person name="Salamov A."/>
            <person name="McFadden G.I."/>
            <person name="Lane C.E."/>
            <person name="Keeling P.J."/>
            <person name="Gray M.W."/>
            <person name="Grigoriev I.V."/>
            <person name="Archibald J.M."/>
        </authorList>
    </citation>
    <scope>NUCLEOTIDE SEQUENCE</scope>
    <source>
        <strain evidence="7 9">CCMP2712</strain>
    </source>
</reference>
<feature type="transmembrane region" description="Helical" evidence="5">
    <location>
        <begin position="28"/>
        <end position="48"/>
    </location>
</feature>
<dbReference type="InterPro" id="IPR050186">
    <property type="entry name" value="TPT_transporter"/>
</dbReference>
<evidence type="ECO:0000313" key="7">
    <source>
        <dbReference type="EMBL" id="EKX50954.1"/>
    </source>
</evidence>
<dbReference type="GeneID" id="17307602"/>
<protein>
    <recommendedName>
        <fullName evidence="6">Sugar phosphate transporter domain-containing protein</fullName>
    </recommendedName>
</protein>
<dbReference type="EnsemblProtists" id="EKX50954">
    <property type="protein sequence ID" value="EKX50954"/>
    <property type="gene ID" value="GUITHDRAFT_66600"/>
</dbReference>
<organism evidence="7">
    <name type="scientific">Guillardia theta (strain CCMP2712)</name>
    <name type="common">Cryptophyte</name>
    <dbReference type="NCBI Taxonomy" id="905079"/>
    <lineage>
        <taxon>Eukaryota</taxon>
        <taxon>Cryptophyceae</taxon>
        <taxon>Pyrenomonadales</taxon>
        <taxon>Geminigeraceae</taxon>
        <taxon>Guillardia</taxon>
    </lineage>
</organism>
<evidence type="ECO:0000256" key="2">
    <source>
        <dbReference type="ARBA" id="ARBA00022692"/>
    </source>
</evidence>
<dbReference type="Proteomes" id="UP000011087">
    <property type="component" value="Unassembled WGS sequence"/>
</dbReference>
<gene>
    <name evidence="7" type="ORF">GUITHDRAFT_66600</name>
</gene>
<evidence type="ECO:0000259" key="6">
    <source>
        <dbReference type="Pfam" id="PF03151"/>
    </source>
</evidence>
<feature type="transmembrane region" description="Helical" evidence="5">
    <location>
        <begin position="221"/>
        <end position="241"/>
    </location>
</feature>
<reference evidence="8" key="3">
    <citation type="submission" date="2016-03" db="UniProtKB">
        <authorList>
            <consortium name="EnsemblProtists"/>
        </authorList>
    </citation>
    <scope>IDENTIFICATION</scope>
</reference>
<dbReference type="GO" id="GO:0016020">
    <property type="term" value="C:membrane"/>
    <property type="evidence" value="ECO:0007669"/>
    <property type="project" value="UniProtKB-SubCell"/>
</dbReference>
<dbReference type="PANTHER" id="PTHR11132">
    <property type="entry name" value="SOLUTE CARRIER FAMILY 35"/>
    <property type="match status" value="1"/>
</dbReference>
<evidence type="ECO:0000256" key="4">
    <source>
        <dbReference type="ARBA" id="ARBA00023136"/>
    </source>
</evidence>
<dbReference type="KEGG" id="gtt:GUITHDRAFT_66600"/>
<accession>L1JRN3</accession>
<feature type="domain" description="Sugar phosphate transporter" evidence="6">
    <location>
        <begin position="14"/>
        <end position="292"/>
    </location>
</feature>
<feature type="transmembrane region" description="Helical" evidence="5">
    <location>
        <begin position="68"/>
        <end position="91"/>
    </location>
</feature>
<dbReference type="eggNOG" id="KOG1442">
    <property type="taxonomic scope" value="Eukaryota"/>
</dbReference>
<evidence type="ECO:0000256" key="3">
    <source>
        <dbReference type="ARBA" id="ARBA00022989"/>
    </source>
</evidence>
<evidence type="ECO:0000313" key="8">
    <source>
        <dbReference type="EnsemblProtists" id="EKX50954"/>
    </source>
</evidence>
<dbReference type="EMBL" id="JH992977">
    <property type="protein sequence ID" value="EKX50954.1"/>
    <property type="molecule type" value="Genomic_DNA"/>
</dbReference>
<comment type="subcellular location">
    <subcellularLocation>
        <location evidence="1">Membrane</location>
        <topology evidence="1">Multi-pass membrane protein</topology>
    </subcellularLocation>
</comment>
<sequence>MARISLTHRHRSLSLTLLNKLIFSRFKYPLFVTEFQLVVAMALLYILGEVSTKLGVLTFIPPVDLDGAIAMKILPVTLLFVSMLSSTNYCLKHVDISFYQQILRSLVIPFNILISYLLLGVLPSFNASTCSIVVMVGFALGTVTELNFSHEGFIFGIFSSIMVACYSTSVKKILPVVGNSTWRLMHYTTFLGILALAPMVYISGELKGALSSGAMESRMFWLMMTNAAVVGFLINLAYFALIKYGSPLTTHISGCAKTALQTVLSVIIFGNRVSFWNSVGIAITLLGSSAYSLERFLEVRQKKP</sequence>
<evidence type="ECO:0000256" key="5">
    <source>
        <dbReference type="SAM" id="Phobius"/>
    </source>
</evidence>
<dbReference type="InterPro" id="IPR037185">
    <property type="entry name" value="EmrE-like"/>
</dbReference>
<name>L1JRN3_GUITC</name>
<reference evidence="9" key="2">
    <citation type="submission" date="2012-11" db="EMBL/GenBank/DDBJ databases">
        <authorList>
            <person name="Kuo A."/>
            <person name="Curtis B.A."/>
            <person name="Tanifuji G."/>
            <person name="Burki F."/>
            <person name="Gruber A."/>
            <person name="Irimia M."/>
            <person name="Maruyama S."/>
            <person name="Arias M.C."/>
            <person name="Ball S.G."/>
            <person name="Gile G.H."/>
            <person name="Hirakawa Y."/>
            <person name="Hopkins J.F."/>
            <person name="Rensing S.A."/>
            <person name="Schmutz J."/>
            <person name="Symeonidi A."/>
            <person name="Elias M."/>
            <person name="Eveleigh R.J."/>
            <person name="Herman E.K."/>
            <person name="Klute M.J."/>
            <person name="Nakayama T."/>
            <person name="Obornik M."/>
            <person name="Reyes-Prieto A."/>
            <person name="Armbrust E.V."/>
            <person name="Aves S.J."/>
            <person name="Beiko R.G."/>
            <person name="Coutinho P."/>
            <person name="Dacks J.B."/>
            <person name="Durnford D.G."/>
            <person name="Fast N.M."/>
            <person name="Green B.R."/>
            <person name="Grisdale C."/>
            <person name="Hempe F."/>
            <person name="Henrissat B."/>
            <person name="Hoppner M.P."/>
            <person name="Ishida K.-I."/>
            <person name="Kim E."/>
            <person name="Koreny L."/>
            <person name="Kroth P.G."/>
            <person name="Liu Y."/>
            <person name="Malik S.-B."/>
            <person name="Maier U.G."/>
            <person name="McRose D."/>
            <person name="Mock T."/>
            <person name="Neilson J.A."/>
            <person name="Onodera N.T."/>
            <person name="Poole A.M."/>
            <person name="Pritham E.J."/>
            <person name="Richards T.A."/>
            <person name="Rocap G."/>
            <person name="Roy S.W."/>
            <person name="Sarai C."/>
            <person name="Schaack S."/>
            <person name="Shirato S."/>
            <person name="Slamovits C.H."/>
            <person name="Spencer D.F."/>
            <person name="Suzuki S."/>
            <person name="Worden A.Z."/>
            <person name="Zauner S."/>
            <person name="Barry K."/>
            <person name="Bell C."/>
            <person name="Bharti A.K."/>
            <person name="Crow J.A."/>
            <person name="Grimwood J."/>
            <person name="Kramer R."/>
            <person name="Lindquist E."/>
            <person name="Lucas S."/>
            <person name="Salamov A."/>
            <person name="McFadden G.I."/>
            <person name="Lane C.E."/>
            <person name="Keeling P.J."/>
            <person name="Gray M.W."/>
            <person name="Grigoriev I.V."/>
            <person name="Archibald J.M."/>
        </authorList>
    </citation>
    <scope>NUCLEOTIDE SEQUENCE</scope>
    <source>
        <strain evidence="9">CCMP2712</strain>
    </source>
</reference>
<keyword evidence="9" id="KW-1185">Reference proteome</keyword>
<dbReference type="OrthoDB" id="5547497at2759"/>
<dbReference type="SUPFAM" id="SSF103481">
    <property type="entry name" value="Multidrug resistance efflux transporter EmrE"/>
    <property type="match status" value="1"/>
</dbReference>